<dbReference type="Proteomes" id="UP001055219">
    <property type="component" value="Unassembled WGS sequence"/>
</dbReference>
<proteinExistence type="predicted"/>
<accession>A0A9P9XT58</accession>
<dbReference type="OrthoDB" id="5135310at2759"/>
<dbReference type="GeneID" id="75831383"/>
<evidence type="ECO:0000313" key="2">
    <source>
        <dbReference type="Proteomes" id="UP001055219"/>
    </source>
</evidence>
<dbReference type="AlphaFoldDB" id="A0A9P9XT58"/>
<evidence type="ECO:0000313" key="1">
    <source>
        <dbReference type="EMBL" id="KAI6777538.1"/>
    </source>
</evidence>
<comment type="caution">
    <text evidence="1">The sequence shown here is derived from an EMBL/GenBank/DDBJ whole genome shotgun (WGS) entry which is preliminary data.</text>
</comment>
<reference evidence="1" key="2">
    <citation type="submission" date="2022-07" db="EMBL/GenBank/DDBJ databases">
        <authorList>
            <person name="Goncalves M.F.M."/>
            <person name="Hilario S."/>
            <person name="Van De Peer Y."/>
            <person name="Esteves A.C."/>
            <person name="Alves A."/>
        </authorList>
    </citation>
    <scope>NUCLEOTIDE SEQUENCE</scope>
    <source>
        <strain evidence="1">MUM 19.33</strain>
    </source>
</reference>
<dbReference type="RefSeq" id="XP_051358394.1">
    <property type="nucleotide sequence ID" value="XM_051510735.1"/>
</dbReference>
<name>A0A9P9XT58_9HYPO</name>
<dbReference type="EMBL" id="JAGIXG020000225">
    <property type="protein sequence ID" value="KAI6777538.1"/>
    <property type="molecule type" value="Genomic_DNA"/>
</dbReference>
<keyword evidence="2" id="KW-1185">Reference proteome</keyword>
<protein>
    <submittedName>
        <fullName evidence="1">Uncharacterized protein</fullName>
    </submittedName>
</protein>
<gene>
    <name evidence="1" type="ORF">J7T54_004897</name>
</gene>
<reference evidence="1" key="1">
    <citation type="journal article" date="2021" name="J Fungi (Basel)">
        <title>Genomic and Metabolomic Analyses of the Marine Fungus Emericellopsis cladophorae: Insights into Saltwater Adaptability Mechanisms and Its Biosynthetic Potential.</title>
        <authorList>
            <person name="Goncalves M.F.M."/>
            <person name="Hilario S."/>
            <person name="Van de Peer Y."/>
            <person name="Esteves A.C."/>
            <person name="Alves A."/>
        </authorList>
    </citation>
    <scope>NUCLEOTIDE SEQUENCE</scope>
    <source>
        <strain evidence="1">MUM 19.33</strain>
    </source>
</reference>
<organism evidence="1 2">
    <name type="scientific">Emericellopsis cladophorae</name>
    <dbReference type="NCBI Taxonomy" id="2686198"/>
    <lineage>
        <taxon>Eukaryota</taxon>
        <taxon>Fungi</taxon>
        <taxon>Dikarya</taxon>
        <taxon>Ascomycota</taxon>
        <taxon>Pezizomycotina</taxon>
        <taxon>Sordariomycetes</taxon>
        <taxon>Hypocreomycetidae</taxon>
        <taxon>Hypocreales</taxon>
        <taxon>Bionectriaceae</taxon>
        <taxon>Emericellopsis</taxon>
    </lineage>
</organism>
<sequence>ANLPDKQQKDITLVLNRTDDGKREFIFKLDQRHVKNNKDPENKK</sequence>
<feature type="non-terminal residue" evidence="1">
    <location>
        <position position="1"/>
    </location>
</feature>